<name>A0A0D9VZU1_9ORYZ</name>
<sequence>MHLVRRLHQAYGAPHKEGKDLHEDSESSIDNKGDDPAFSFEADGAPSHHCPRPNSDETSTRTTRIHTGTGSGRTTPSNTALNDAVREPRG</sequence>
<protein>
    <submittedName>
        <fullName evidence="2">Uncharacterized protein</fullName>
    </submittedName>
</protein>
<feature type="region of interest" description="Disordered" evidence="1">
    <location>
        <begin position="1"/>
        <end position="90"/>
    </location>
</feature>
<evidence type="ECO:0000256" key="1">
    <source>
        <dbReference type="SAM" id="MobiDB-lite"/>
    </source>
</evidence>
<dbReference type="HOGENOM" id="CLU_2444039_0_0_1"/>
<reference evidence="3" key="2">
    <citation type="submission" date="2013-12" db="EMBL/GenBank/DDBJ databases">
        <authorList>
            <person name="Yu Y."/>
            <person name="Lee S."/>
            <person name="de Baynast K."/>
            <person name="Wissotski M."/>
            <person name="Liu L."/>
            <person name="Talag J."/>
            <person name="Goicoechea J."/>
            <person name="Angelova A."/>
            <person name="Jetty R."/>
            <person name="Kudrna D."/>
            <person name="Golser W."/>
            <person name="Rivera L."/>
            <person name="Zhang J."/>
            <person name="Wing R."/>
        </authorList>
    </citation>
    <scope>NUCLEOTIDE SEQUENCE</scope>
</reference>
<dbReference type="AlphaFoldDB" id="A0A0D9VZU1"/>
<dbReference type="EnsemblPlants" id="LPERR03G30750.1">
    <property type="protein sequence ID" value="LPERR03G30750.1"/>
    <property type="gene ID" value="LPERR03G30750"/>
</dbReference>
<reference evidence="2" key="3">
    <citation type="submission" date="2015-04" db="UniProtKB">
        <authorList>
            <consortium name="EnsemblPlants"/>
        </authorList>
    </citation>
    <scope>IDENTIFICATION</scope>
</reference>
<evidence type="ECO:0000313" key="3">
    <source>
        <dbReference type="Proteomes" id="UP000032180"/>
    </source>
</evidence>
<evidence type="ECO:0000313" key="2">
    <source>
        <dbReference type="EnsemblPlants" id="LPERR03G30750.1"/>
    </source>
</evidence>
<dbReference type="Gramene" id="LPERR03G30750.1">
    <property type="protein sequence ID" value="LPERR03G30750.1"/>
    <property type="gene ID" value="LPERR03G30750"/>
</dbReference>
<accession>A0A0D9VZU1</accession>
<proteinExistence type="predicted"/>
<feature type="compositionally biased region" description="Basic and acidic residues" evidence="1">
    <location>
        <begin position="14"/>
        <end position="35"/>
    </location>
</feature>
<reference evidence="2 3" key="1">
    <citation type="submission" date="2012-08" db="EMBL/GenBank/DDBJ databases">
        <title>Oryza genome evolution.</title>
        <authorList>
            <person name="Wing R.A."/>
        </authorList>
    </citation>
    <scope>NUCLEOTIDE SEQUENCE</scope>
</reference>
<feature type="compositionally biased region" description="Low complexity" evidence="1">
    <location>
        <begin position="60"/>
        <end position="75"/>
    </location>
</feature>
<dbReference type="Proteomes" id="UP000032180">
    <property type="component" value="Chromosome 3"/>
</dbReference>
<keyword evidence="3" id="KW-1185">Reference proteome</keyword>
<organism evidence="2 3">
    <name type="scientific">Leersia perrieri</name>
    <dbReference type="NCBI Taxonomy" id="77586"/>
    <lineage>
        <taxon>Eukaryota</taxon>
        <taxon>Viridiplantae</taxon>
        <taxon>Streptophyta</taxon>
        <taxon>Embryophyta</taxon>
        <taxon>Tracheophyta</taxon>
        <taxon>Spermatophyta</taxon>
        <taxon>Magnoliopsida</taxon>
        <taxon>Liliopsida</taxon>
        <taxon>Poales</taxon>
        <taxon>Poaceae</taxon>
        <taxon>BOP clade</taxon>
        <taxon>Oryzoideae</taxon>
        <taxon>Oryzeae</taxon>
        <taxon>Oryzinae</taxon>
        <taxon>Leersia</taxon>
    </lineage>
</organism>